<keyword evidence="3" id="KW-1185">Reference proteome</keyword>
<dbReference type="CTD" id="23357"/>
<dbReference type="InterPro" id="IPR050410">
    <property type="entry name" value="CCR4/nocturin_mRNA_transcr"/>
</dbReference>
<feature type="domain" description="Endonuclease/exonuclease/phosphatase" evidence="2">
    <location>
        <begin position="347"/>
        <end position="697"/>
    </location>
</feature>
<dbReference type="AlphaFoldDB" id="A0A6J2UNJ8"/>
<gene>
    <name evidence="4" type="primary">angel1</name>
</gene>
<accession>A0A6J2UNJ8</accession>
<dbReference type="PANTHER" id="PTHR12121:SF28">
    <property type="entry name" value="PROTEIN ANGEL HOMOLOG 1"/>
    <property type="match status" value="1"/>
</dbReference>
<organism evidence="3 4">
    <name type="scientific">Chanos chanos</name>
    <name type="common">Milkfish</name>
    <name type="synonym">Mugil chanos</name>
    <dbReference type="NCBI Taxonomy" id="29144"/>
    <lineage>
        <taxon>Eukaryota</taxon>
        <taxon>Metazoa</taxon>
        <taxon>Chordata</taxon>
        <taxon>Craniata</taxon>
        <taxon>Vertebrata</taxon>
        <taxon>Euteleostomi</taxon>
        <taxon>Actinopterygii</taxon>
        <taxon>Neopterygii</taxon>
        <taxon>Teleostei</taxon>
        <taxon>Ostariophysi</taxon>
        <taxon>Gonorynchiformes</taxon>
        <taxon>Chanidae</taxon>
        <taxon>Chanos</taxon>
    </lineage>
</organism>
<dbReference type="GO" id="GO:0000175">
    <property type="term" value="F:3'-5'-RNA exonuclease activity"/>
    <property type="evidence" value="ECO:0007669"/>
    <property type="project" value="TreeGrafter"/>
</dbReference>
<dbReference type="SUPFAM" id="SSF56219">
    <property type="entry name" value="DNase I-like"/>
    <property type="match status" value="1"/>
</dbReference>
<dbReference type="FunCoup" id="A0A6J2UNJ8">
    <property type="interactions" value="164"/>
</dbReference>
<dbReference type="GeneID" id="115804476"/>
<feature type="compositionally biased region" description="Basic and acidic residues" evidence="1">
    <location>
        <begin position="94"/>
        <end position="118"/>
    </location>
</feature>
<dbReference type="Gene3D" id="3.60.10.10">
    <property type="entry name" value="Endonuclease/exonuclease/phosphatase"/>
    <property type="match status" value="1"/>
</dbReference>
<dbReference type="RefSeq" id="XP_030620842.1">
    <property type="nucleotide sequence ID" value="XM_030764982.1"/>
</dbReference>
<feature type="region of interest" description="Disordered" evidence="1">
    <location>
        <begin position="81"/>
        <end position="134"/>
    </location>
</feature>
<dbReference type="InterPro" id="IPR036691">
    <property type="entry name" value="Endo/exonu/phosph_ase_sf"/>
</dbReference>
<evidence type="ECO:0000313" key="4">
    <source>
        <dbReference type="RefSeq" id="XP_030620842.1"/>
    </source>
</evidence>
<dbReference type="OrthoDB" id="10253982at2759"/>
<dbReference type="InterPro" id="IPR005135">
    <property type="entry name" value="Endo/exonuclease/phosphatase"/>
</dbReference>
<evidence type="ECO:0000259" key="2">
    <source>
        <dbReference type="Pfam" id="PF03372"/>
    </source>
</evidence>
<reference evidence="4" key="1">
    <citation type="submission" date="2025-08" db="UniProtKB">
        <authorList>
            <consortium name="RefSeq"/>
        </authorList>
    </citation>
    <scope>IDENTIFICATION</scope>
</reference>
<sequence length="748" mass="85638">MIGSLMFYALYPLSRFINSFSGFVWSSPSSVFINGKEEWDGVGAPSRRWIAGKEDWSNKDIILKEGTVHGRREWRSYSVTDSELESVEGNTDVTQEKEKGASEWRDTPKEEEKEEMSPQKKKPSWAREKEAEGVLAKENATTVKMTEGPSDNRRNIGFPEERRITSLQEREKQREHDEMVTKITMSQPNERTVSVKELEKQTSSDHCDTHLNLDNCTVSEASYAAGIYQDPQTGAGDSEDQPQINSPLFDLSALLADRHTETWDSYVQYQPVHTPGWHFPVGPGLTEMVHCPPWEFLNMSYYPPLQESEPFEVMWRVWEDLTETRSDLTSPKDVSHPKPHFEFSVMSYNILAQDLLEANQELYTHCTEEVLVWDNRLNVILQEFQTWKPDIICLQEVQENHFIQQLQPALHDLGYACIYKRRTGDKTDGCAVCFRRDRFSQLSVRLLEFRRHQCELLDRDNVGIVLLLQPVSTTEEETEFSPICVANTHLLFNPRRGDVKLAQLAIVMAEIDSVVKECKIKGRSPEVILCGDLNSLPNTPLYQFITSGQLCYHGLPAWMISGQEDLSYKTHYRRLYAPLWPDTLGINDNCQYTSDHKAETTKPSGKLQYNHDFLLQLRYCPAACVRPADLEFITGVTDNTPDLKDKEWCNKRFRYTICHGLKLKSVYSHVMSGTGQYEVTTLHSEGGATVDYIFYSLKKGENKGGLRLLGRLGLLSEADLWSVKGLPNEIFPSDHLSLLAKFQLDASR</sequence>
<evidence type="ECO:0000313" key="3">
    <source>
        <dbReference type="Proteomes" id="UP000504632"/>
    </source>
</evidence>
<dbReference type="PANTHER" id="PTHR12121">
    <property type="entry name" value="CARBON CATABOLITE REPRESSOR PROTEIN 4"/>
    <property type="match status" value="1"/>
</dbReference>
<evidence type="ECO:0000256" key="1">
    <source>
        <dbReference type="SAM" id="MobiDB-lite"/>
    </source>
</evidence>
<dbReference type="Proteomes" id="UP000504632">
    <property type="component" value="Chromosome 1"/>
</dbReference>
<protein>
    <submittedName>
        <fullName evidence="4">Protein angel homolog 1</fullName>
    </submittedName>
</protein>
<name>A0A6J2UNJ8_CHACN</name>
<dbReference type="InParanoid" id="A0A6J2UNJ8"/>
<proteinExistence type="predicted"/>
<dbReference type="Pfam" id="PF03372">
    <property type="entry name" value="Exo_endo_phos"/>
    <property type="match status" value="1"/>
</dbReference>